<evidence type="ECO:0000256" key="4">
    <source>
        <dbReference type="ARBA" id="ARBA00023203"/>
    </source>
</evidence>
<keyword evidence="9" id="KW-1185">Reference proteome</keyword>
<comment type="caution">
    <text evidence="8">The sequence shown here is derived from an EMBL/GenBank/DDBJ whole genome shotgun (WGS) entry which is preliminary data.</text>
</comment>
<evidence type="ECO:0000259" key="6">
    <source>
        <dbReference type="Pfam" id="PF13914"/>
    </source>
</evidence>
<dbReference type="InterPro" id="IPR026671">
    <property type="entry name" value="PPP1R18/Tprn"/>
</dbReference>
<evidence type="ECO:0000259" key="7">
    <source>
        <dbReference type="Pfam" id="PF13916"/>
    </source>
</evidence>
<dbReference type="Proteomes" id="UP000287033">
    <property type="component" value="Unassembled WGS sequence"/>
</dbReference>
<gene>
    <name evidence="8" type="ORF">chiPu_0015047</name>
</gene>
<feature type="region of interest" description="Disordered" evidence="5">
    <location>
        <begin position="287"/>
        <end position="517"/>
    </location>
</feature>
<proteinExistence type="predicted"/>
<feature type="compositionally biased region" description="Gly residues" evidence="5">
    <location>
        <begin position="187"/>
        <end position="199"/>
    </location>
</feature>
<feature type="region of interest" description="Disordered" evidence="5">
    <location>
        <begin position="240"/>
        <end position="266"/>
    </location>
</feature>
<feature type="compositionally biased region" description="Acidic residues" evidence="5">
    <location>
        <begin position="940"/>
        <end position="954"/>
    </location>
</feature>
<feature type="compositionally biased region" description="Basic and acidic residues" evidence="5">
    <location>
        <begin position="659"/>
        <end position="674"/>
    </location>
</feature>
<dbReference type="OrthoDB" id="9945184at2759"/>
<feature type="compositionally biased region" description="Polar residues" evidence="5">
    <location>
        <begin position="677"/>
        <end position="686"/>
    </location>
</feature>
<dbReference type="PANTHER" id="PTHR21685">
    <property type="entry name" value="TON-B BOX DOMAIN"/>
    <property type="match status" value="1"/>
</dbReference>
<dbReference type="EMBL" id="BEZZ01000848">
    <property type="protein sequence ID" value="GCC36552.1"/>
    <property type="molecule type" value="Genomic_DNA"/>
</dbReference>
<feature type="domain" description="Phostensin/Taperin N-terminal" evidence="7">
    <location>
        <begin position="94"/>
        <end position="127"/>
    </location>
</feature>
<feature type="compositionally biased region" description="Polar residues" evidence="5">
    <location>
        <begin position="251"/>
        <end position="261"/>
    </location>
</feature>
<feature type="compositionally biased region" description="Low complexity" evidence="5">
    <location>
        <begin position="349"/>
        <end position="359"/>
    </location>
</feature>
<evidence type="ECO:0000313" key="9">
    <source>
        <dbReference type="Proteomes" id="UP000287033"/>
    </source>
</evidence>
<feature type="compositionally biased region" description="Polar residues" evidence="5">
    <location>
        <begin position="1009"/>
        <end position="1020"/>
    </location>
</feature>
<feature type="domain" description="Phostensin/Taperin PP1-binding" evidence="6">
    <location>
        <begin position="799"/>
        <end position="939"/>
    </location>
</feature>
<evidence type="ECO:0000256" key="5">
    <source>
        <dbReference type="SAM" id="MobiDB-lite"/>
    </source>
</evidence>
<dbReference type="PANTHER" id="PTHR21685:SF1">
    <property type="entry name" value="TAPERIN"/>
    <property type="match status" value="1"/>
</dbReference>
<keyword evidence="3" id="KW-0597">Phosphoprotein</keyword>
<feature type="region of interest" description="Disordered" evidence="5">
    <location>
        <begin position="936"/>
        <end position="977"/>
    </location>
</feature>
<feature type="region of interest" description="Disordered" evidence="5">
    <location>
        <begin position="999"/>
        <end position="1046"/>
    </location>
</feature>
<feature type="region of interest" description="Disordered" evidence="5">
    <location>
        <begin position="544"/>
        <end position="597"/>
    </location>
</feature>
<sequence length="1046" mass="112077">MSLSRHSSGRWRRDAALAPPSPSSGLLWFPWGRGACWGRSAVVGGTVEDRWSRSVSKDRMSVSEQRPLSPPRSPLQAPREEEEQEAAAAAGLSVRMPAWKREILERRKAKLSGPAADGRSCIPSRAASHSNRAELEASPGAEGGGSASEAGGSVLLESIAPVQENPFIQRERRRRRRLGADSQSPGPGEGGGGGSGSGPGPAPARGQDAAKPLQQLLELYSHMPGVRTIQADNIIIIESDPDYFSEPGSPARSQPQAQEQLLSRPGHGTVAEIRAAEVLVYDGTLSRSEENLSSLGSGEAGPPGPLHGKVSRLLEKFDRNYVKPSRSRSTENLLDGFSPARDRPRPRKPLLLPKPLSARQPGQGPTCAGPTGLRSPGPHRGCLSPPSQPKPFPLSSPIRCSGPPSPGRTPPASSVSLHSQGDAKLAASDRTEPEGRPFSVSSYRKQFESGPASGHLRQKESTPSHSPAHQIGKSNSKDRIIENEVMENGRPDLDLMRTDSFSVNGGEMDSENQVAASELGSGRVPYSVSAANSEVSNVCVVDHRKASKLSPERPQLPAADASKSLPAKSSATPSGKMNQDHKAAGSAKVTPNQCNGVSASTSLNDSFEIIPATPPDVSSIPKDDIQARALANLKKQSKNSFVVIPKKRASSSVASSEASDYKEANHESYEKPKIENGASNASNSEAQTDWVSAVSLDCEQSNEGKLLFGDPPLPKADPKPKEEEVVDKPTSGSNYEVSSKHMNAPISIEEERTSLLPTPMSEAEQKAESTVTLIKVSARNDDLPITNIDDILGTGEKETPKQPSKAKSVAAKDELPEERVGGLLHPFVQRKSGNTFTVVPQRKPASRAQQTSVDANEVSPANGTDEQTVEDPEASLAKLGVLLKKRYPLAEEIQVIGGYLSLERSCLTKAGSTRKKMKISFNDSSLHTTFEYPSENSLIQEEESEESDNDEEEQSSTFFFPRPSYTSSPTTPSSPLQTNTVVSALTNYTPKHAMSFNTWQEQKLDESVSGRNNSLHSTESSTEDDMLTPADGSSHSDYSSEPALYF</sequence>
<dbReference type="Pfam" id="PF13916">
    <property type="entry name" value="Phostensin_N"/>
    <property type="match status" value="2"/>
</dbReference>
<feature type="region of interest" description="Disordered" evidence="5">
    <location>
        <begin position="702"/>
        <end position="747"/>
    </location>
</feature>
<reference evidence="8 9" key="1">
    <citation type="journal article" date="2018" name="Nat. Ecol. Evol.">
        <title>Shark genomes provide insights into elasmobranch evolution and the origin of vertebrates.</title>
        <authorList>
            <person name="Hara Y"/>
            <person name="Yamaguchi K"/>
            <person name="Onimaru K"/>
            <person name="Kadota M"/>
            <person name="Koyanagi M"/>
            <person name="Keeley SD"/>
            <person name="Tatsumi K"/>
            <person name="Tanaka K"/>
            <person name="Motone F"/>
            <person name="Kageyama Y"/>
            <person name="Nozu R"/>
            <person name="Adachi N"/>
            <person name="Nishimura O"/>
            <person name="Nakagawa R"/>
            <person name="Tanegashima C"/>
            <person name="Kiyatake I"/>
            <person name="Matsumoto R"/>
            <person name="Murakumo K"/>
            <person name="Nishida K"/>
            <person name="Terakita A"/>
            <person name="Kuratani S"/>
            <person name="Sato K"/>
            <person name="Hyodo S Kuraku.S."/>
        </authorList>
    </citation>
    <scope>NUCLEOTIDE SEQUENCE [LARGE SCALE GENOMIC DNA]</scope>
</reference>
<feature type="compositionally biased region" description="Polar residues" evidence="5">
    <location>
        <begin position="847"/>
        <end position="866"/>
    </location>
</feature>
<feature type="compositionally biased region" description="Basic and acidic residues" evidence="5">
    <location>
        <begin position="48"/>
        <end position="61"/>
    </location>
</feature>
<name>A0A401T1K3_CHIPU</name>
<feature type="region of interest" description="Disordered" evidence="5">
    <location>
        <begin position="646"/>
        <end position="686"/>
    </location>
</feature>
<feature type="compositionally biased region" description="Low complexity" evidence="5">
    <location>
        <begin position="955"/>
        <end position="975"/>
    </location>
</feature>
<feature type="compositionally biased region" description="Polar residues" evidence="5">
    <location>
        <begin position="567"/>
        <end position="577"/>
    </location>
</feature>
<protein>
    <recommendedName>
        <fullName evidence="10">Taperin</fullName>
    </recommendedName>
</protein>
<keyword evidence="4" id="KW-0009">Actin-binding</keyword>
<feature type="region of interest" description="Disordered" evidence="5">
    <location>
        <begin position="1"/>
        <end position="24"/>
    </location>
</feature>
<feature type="compositionally biased region" description="Basic and acidic residues" evidence="5">
    <location>
        <begin position="312"/>
        <end position="321"/>
    </location>
</feature>
<feature type="region of interest" description="Disordered" evidence="5">
    <location>
        <begin position="785"/>
        <end position="816"/>
    </location>
</feature>
<dbReference type="Pfam" id="PF13914">
    <property type="entry name" value="Phostensin"/>
    <property type="match status" value="1"/>
</dbReference>
<evidence type="ECO:0008006" key="10">
    <source>
        <dbReference type="Google" id="ProtNLM"/>
    </source>
</evidence>
<evidence type="ECO:0000256" key="2">
    <source>
        <dbReference type="ARBA" id="ARBA00022490"/>
    </source>
</evidence>
<comment type="subcellular location">
    <subcellularLocation>
        <location evidence="1">Cytoplasm</location>
    </subcellularLocation>
</comment>
<dbReference type="GO" id="GO:0019902">
    <property type="term" value="F:phosphatase binding"/>
    <property type="evidence" value="ECO:0007669"/>
    <property type="project" value="InterPro"/>
</dbReference>
<organism evidence="8 9">
    <name type="scientific">Chiloscyllium punctatum</name>
    <name type="common">Brownbanded bambooshark</name>
    <name type="synonym">Hemiscyllium punctatum</name>
    <dbReference type="NCBI Taxonomy" id="137246"/>
    <lineage>
        <taxon>Eukaryota</taxon>
        <taxon>Metazoa</taxon>
        <taxon>Chordata</taxon>
        <taxon>Craniata</taxon>
        <taxon>Vertebrata</taxon>
        <taxon>Chondrichthyes</taxon>
        <taxon>Elasmobranchii</taxon>
        <taxon>Galeomorphii</taxon>
        <taxon>Galeoidea</taxon>
        <taxon>Orectolobiformes</taxon>
        <taxon>Hemiscylliidae</taxon>
        <taxon>Chiloscyllium</taxon>
    </lineage>
</organism>
<feature type="region of interest" description="Disordered" evidence="5">
    <location>
        <begin position="109"/>
        <end position="213"/>
    </location>
</feature>
<feature type="region of interest" description="Disordered" evidence="5">
    <location>
        <begin position="48"/>
        <end position="92"/>
    </location>
</feature>
<dbReference type="AlphaFoldDB" id="A0A401T1K3"/>
<feature type="domain" description="Phostensin/Taperin N-terminal" evidence="7">
    <location>
        <begin position="132"/>
        <end position="180"/>
    </location>
</feature>
<dbReference type="InterPro" id="IPR025907">
    <property type="entry name" value="Phostensin/Taperin_PP1-bd_dom"/>
</dbReference>
<feature type="compositionally biased region" description="Polar residues" evidence="5">
    <location>
        <begin position="730"/>
        <end position="741"/>
    </location>
</feature>
<evidence type="ECO:0000256" key="1">
    <source>
        <dbReference type="ARBA" id="ARBA00004496"/>
    </source>
</evidence>
<dbReference type="GO" id="GO:0005737">
    <property type="term" value="C:cytoplasm"/>
    <property type="evidence" value="ECO:0007669"/>
    <property type="project" value="UniProtKB-SubCell"/>
</dbReference>
<dbReference type="OMA" id="SKWQQNG"/>
<dbReference type="InterPro" id="IPR025903">
    <property type="entry name" value="Phostensin/Taperin_N_dom"/>
</dbReference>
<feature type="compositionally biased region" description="Basic and acidic residues" evidence="5">
    <location>
        <begin position="716"/>
        <end position="727"/>
    </location>
</feature>
<evidence type="ECO:0000313" key="8">
    <source>
        <dbReference type="EMBL" id="GCC36552.1"/>
    </source>
</evidence>
<evidence type="ECO:0000256" key="3">
    <source>
        <dbReference type="ARBA" id="ARBA00022553"/>
    </source>
</evidence>
<feature type="compositionally biased region" description="Basic and acidic residues" evidence="5">
    <location>
        <begin position="475"/>
        <end position="497"/>
    </location>
</feature>
<keyword evidence="2" id="KW-0963">Cytoplasm</keyword>
<accession>A0A401T1K3</accession>
<feature type="region of interest" description="Disordered" evidence="5">
    <location>
        <begin position="839"/>
        <end position="872"/>
    </location>
</feature>
<dbReference type="GO" id="GO:0003779">
    <property type="term" value="F:actin binding"/>
    <property type="evidence" value="ECO:0007669"/>
    <property type="project" value="UniProtKB-KW"/>
</dbReference>